<dbReference type="AlphaFoldDB" id="A0A7D3XVT4"/>
<accession>A0A7D3XVT4</accession>
<reference evidence="1 2" key="1">
    <citation type="submission" date="2020-05" db="EMBL/GenBank/DDBJ databases">
        <title>Halorubrum RHB-C sp.nov., an extremely halophilic archaeon isolated from solar salt farm.</title>
        <authorList>
            <person name="Ho H."/>
            <person name="Danganan R.E."/>
            <person name="Dedeles G.R."/>
            <person name="Kim S.-G."/>
        </authorList>
    </citation>
    <scope>NUCLEOTIDE SEQUENCE [LARGE SCALE GENOMIC DNA]</scope>
    <source>
        <strain evidence="1 2">RHB-C</strain>
    </source>
</reference>
<keyword evidence="2" id="KW-1185">Reference proteome</keyword>
<evidence type="ECO:0000313" key="2">
    <source>
        <dbReference type="Proteomes" id="UP000505020"/>
    </source>
</evidence>
<protein>
    <submittedName>
        <fullName evidence="1">Uncharacterized protein</fullName>
    </submittedName>
</protein>
<dbReference type="GeneID" id="55595340"/>
<dbReference type="KEGG" id="hsai:HPS36_10020"/>
<evidence type="ECO:0000313" key="1">
    <source>
        <dbReference type="EMBL" id="QKG93184.1"/>
    </source>
</evidence>
<dbReference type="EMBL" id="CP053941">
    <property type="protein sequence ID" value="QKG93184.1"/>
    <property type="molecule type" value="Genomic_DNA"/>
</dbReference>
<dbReference type="Proteomes" id="UP000505020">
    <property type="component" value="Chromosome"/>
</dbReference>
<gene>
    <name evidence="1" type="ORF">HPS36_10020</name>
</gene>
<organism evidence="1 2">
    <name type="scientific">Halorubrum salinarum</name>
    <dbReference type="NCBI Taxonomy" id="2739057"/>
    <lineage>
        <taxon>Archaea</taxon>
        <taxon>Methanobacteriati</taxon>
        <taxon>Methanobacteriota</taxon>
        <taxon>Stenosarchaea group</taxon>
        <taxon>Halobacteria</taxon>
        <taxon>Halobacteriales</taxon>
        <taxon>Haloferacaceae</taxon>
        <taxon>Halorubrum</taxon>
    </lineage>
</organism>
<name>A0A7D3XVT4_9EURY</name>
<proteinExistence type="predicted"/>
<dbReference type="RefSeq" id="WP_173230034.1">
    <property type="nucleotide sequence ID" value="NZ_CP053941.1"/>
</dbReference>
<sequence>MGKHERAWVEATERLTARLANGADPDEELVEAGRPDLAEALADRLRSDFPDATAVRHAGNSYDSLGDLIVETPDGETFVEAKFVASGGTRANLGQDTLTEFGLFEDATAWSDFREEIGFPEDREALLREFDGYPDDVRDWSYKSAVYDRAKHLKNVLDVSRGQNTGSRADEVLADPDATEKEREAARIVNAILELDREEKLAYFDHLREAEQNPRNVETFAHLIVCGYHTADALDEHFDDDLKDIKRLLETDSYRLYEVNRNSGAVSVENPSALLAGFEWEDTRVEIPDDGTSVSVVTGPPGNRRRVLNIAYNWKNKFQGIQTPSMNVFVPEA</sequence>